<evidence type="ECO:0000256" key="1">
    <source>
        <dbReference type="SAM" id="MobiDB-lite"/>
    </source>
</evidence>
<gene>
    <name evidence="3" type="ORF">KP005_00600</name>
</gene>
<protein>
    <recommendedName>
        <fullName evidence="5">Lipoprotein</fullName>
    </recommendedName>
</protein>
<evidence type="ECO:0000313" key="3">
    <source>
        <dbReference type="EMBL" id="QWV97830.1"/>
    </source>
</evidence>
<reference evidence="3 4" key="1">
    <citation type="submission" date="2021-06" db="EMBL/GenBank/DDBJ databases">
        <title>Gemonas diversity in paddy soil.</title>
        <authorList>
            <person name="Liu G."/>
        </authorList>
    </citation>
    <scope>NUCLEOTIDE SEQUENCE [LARGE SCALE GENOMIC DNA]</scope>
    <source>
        <strain evidence="3 4">RG29</strain>
    </source>
</reference>
<feature type="region of interest" description="Disordered" evidence="1">
    <location>
        <begin position="29"/>
        <end position="51"/>
    </location>
</feature>
<keyword evidence="4" id="KW-1185">Reference proteome</keyword>
<sequence>MRKMRISIGLLLLATVLSGCCPCWWHDRDYDYGRHDGGRYDDRGGYGERRY</sequence>
<feature type="signal peptide" evidence="2">
    <location>
        <begin position="1"/>
        <end position="25"/>
    </location>
</feature>
<dbReference type="PROSITE" id="PS51257">
    <property type="entry name" value="PROKAR_LIPOPROTEIN"/>
    <property type="match status" value="1"/>
</dbReference>
<feature type="chain" id="PRO_5046838247" description="Lipoprotein" evidence="2">
    <location>
        <begin position="26"/>
        <end position="51"/>
    </location>
</feature>
<dbReference type="Proteomes" id="UP000683493">
    <property type="component" value="Chromosome"/>
</dbReference>
<evidence type="ECO:0008006" key="5">
    <source>
        <dbReference type="Google" id="ProtNLM"/>
    </source>
</evidence>
<accession>A0ABX8JR03</accession>
<keyword evidence="2" id="KW-0732">Signal</keyword>
<evidence type="ECO:0000313" key="4">
    <source>
        <dbReference type="Proteomes" id="UP000683493"/>
    </source>
</evidence>
<dbReference type="EMBL" id="CP076724">
    <property type="protein sequence ID" value="QWV97830.1"/>
    <property type="molecule type" value="Genomic_DNA"/>
</dbReference>
<organism evidence="3 4">
    <name type="scientific">Geomonas diazotrophica</name>
    <dbReference type="NCBI Taxonomy" id="2843197"/>
    <lineage>
        <taxon>Bacteria</taxon>
        <taxon>Pseudomonadati</taxon>
        <taxon>Thermodesulfobacteriota</taxon>
        <taxon>Desulfuromonadia</taxon>
        <taxon>Geobacterales</taxon>
        <taxon>Geobacteraceae</taxon>
        <taxon>Geomonas</taxon>
    </lineage>
</organism>
<name>A0ABX8JR03_9BACT</name>
<proteinExistence type="predicted"/>
<evidence type="ECO:0000256" key="2">
    <source>
        <dbReference type="SAM" id="SignalP"/>
    </source>
</evidence>